<evidence type="ECO:0000256" key="2">
    <source>
        <dbReference type="ARBA" id="ARBA00022448"/>
    </source>
</evidence>
<evidence type="ECO:0000256" key="8">
    <source>
        <dbReference type="PROSITE-ProRule" id="PRU01360"/>
    </source>
</evidence>
<accession>D1QVA4</accession>
<comment type="similarity">
    <text evidence="8 9">Belongs to the TonB-dependent receptor family.</text>
</comment>
<dbReference type="Proteomes" id="UP000004079">
    <property type="component" value="Unassembled WGS sequence"/>
</dbReference>
<keyword evidence="4 8" id="KW-0812">Transmembrane</keyword>
<dbReference type="InterPro" id="IPR023996">
    <property type="entry name" value="TonB-dep_OMP_SusC/RagA"/>
</dbReference>
<dbReference type="InterPro" id="IPR036942">
    <property type="entry name" value="Beta-barrel_TonB_sf"/>
</dbReference>
<evidence type="ECO:0000256" key="6">
    <source>
        <dbReference type="ARBA" id="ARBA00023136"/>
    </source>
</evidence>
<proteinExistence type="inferred from homology"/>
<dbReference type="Pfam" id="PF13715">
    <property type="entry name" value="CarbopepD_reg_2"/>
    <property type="match status" value="1"/>
</dbReference>
<evidence type="ECO:0000259" key="11">
    <source>
        <dbReference type="Pfam" id="PF07715"/>
    </source>
</evidence>
<gene>
    <name evidence="12" type="ORF">HMPREF0971_03029</name>
</gene>
<evidence type="ECO:0000256" key="1">
    <source>
        <dbReference type="ARBA" id="ARBA00004571"/>
    </source>
</evidence>
<dbReference type="InterPro" id="IPR008969">
    <property type="entry name" value="CarboxyPept-like_regulatory"/>
</dbReference>
<dbReference type="GO" id="GO:0009279">
    <property type="term" value="C:cell outer membrane"/>
    <property type="evidence" value="ECO:0007669"/>
    <property type="project" value="UniProtKB-SubCell"/>
</dbReference>
<dbReference type="FunFam" id="2.60.40.1120:FF:000003">
    <property type="entry name" value="Outer membrane protein Omp121"/>
    <property type="match status" value="1"/>
</dbReference>
<dbReference type="Gene3D" id="2.170.130.10">
    <property type="entry name" value="TonB-dependent receptor, plug domain"/>
    <property type="match status" value="1"/>
</dbReference>
<feature type="domain" description="TonB-dependent receptor plug" evidence="11">
    <location>
        <begin position="151"/>
        <end position="267"/>
    </location>
</feature>
<evidence type="ECO:0000256" key="5">
    <source>
        <dbReference type="ARBA" id="ARBA00023077"/>
    </source>
</evidence>
<sequence length="1019" mass="113108">MKENTTNIKSMMKRKSNCIWQSGYLFHLLCMAGLLITPTSAVALGYVHGNLSSVRAAVQDGKKINGKVSDANGEPLIGATVMVKGSTIATVTDMDGNFQLDVPNGATLVISYVGYNQQEFKVGNQRSYNFKLDEDSNTLNELVVIGYGQVKKKDLTGSVTAINRDDLNKGVQNTAQEALVGKIAGVNVITNSGAPGAGSTIRIRSGTSLSASNDPLIVIDGVPVDNSTIEGGGNVLGGINPNDIETFTVLKDASATAIYGSRASNGVIVITTKKGSEGGIKVNYDGNVSVGVIAKRLTPLTADEFRSFVPTVTGVPAGISFGTANTDWQDEIFRTAMGTEHNVSLSGNAMKKAPYRVSVGYTNQSGIIRTNHYSRYTFDGGINPTFFDNHLTVGLKLKASYEDNAMVSGDVVNNALRYDPTRPVMTGARGSNTPGLGYFIWMNGSSPMAIQTDNPVAQLELQKFNNKLSRAIGNATVNYKVHGFEDLQLNANLGFDILKSIYTKDVPDKAGMMYTSNMKDGTGLDYDGTQNKRNTLLDLYANYRHVFDKKHDFSAMVGYGWQHFWKKYNDTTLSPSGKELFSPSHYESEYYLLSLYGRVNYTYDEKYMLTATLRSDASSRFAKGNRWGYFPSVALAWRVGSEDFLKDNRVLSNLKLRLSYGETGQQDILNDYPYMTTFTISYPEASYRFGDKWYRTYRPNAYDTDIKWETTATWNVGFDYGSLDNRIYGTVDLYKRHTTDLLNTINVISGTNFSSILTTNIGEMNNKGIEFSINTQPIRTKNLTWDLGLNYTWNTSKITKLNTIDSESNFVQTGAISGTGKYVQVFMVNKRPYTFYLAKQAYDNNGKPLEGKYVQPDGSVSSTETRYATDKSALPKAYLGFNTHVNYKNWYLGLNAHGAFGAYVYNYIRADQYLQQVYSDQGSFSNILPSTRDLGFDVQQLYSDYFLEKGDFFRLDNITLGYTFKKLWNDKSDLRLAFAIQNVCTLTGYKGIDPELANGIDRDVYPRPRTFSLSVNLNF</sequence>
<keyword evidence="7 8" id="KW-0998">Cell outer membrane</keyword>
<dbReference type="NCBIfam" id="TIGR04056">
    <property type="entry name" value="OMP_RagA_SusC"/>
    <property type="match status" value="1"/>
</dbReference>
<evidence type="ECO:0000313" key="13">
    <source>
        <dbReference type="Proteomes" id="UP000004079"/>
    </source>
</evidence>
<dbReference type="SUPFAM" id="SSF56935">
    <property type="entry name" value="Porins"/>
    <property type="match status" value="1"/>
</dbReference>
<dbReference type="Pfam" id="PF07715">
    <property type="entry name" value="Plug"/>
    <property type="match status" value="1"/>
</dbReference>
<dbReference type="InterPro" id="IPR012910">
    <property type="entry name" value="Plug_dom"/>
</dbReference>
<dbReference type="NCBIfam" id="TIGR04057">
    <property type="entry name" value="SusC_RagA_signa"/>
    <property type="match status" value="1"/>
</dbReference>
<feature type="domain" description="TonB-dependent receptor-like beta-barrel" evidence="10">
    <location>
        <begin position="465"/>
        <end position="983"/>
    </location>
</feature>
<dbReference type="InterPro" id="IPR039426">
    <property type="entry name" value="TonB-dep_rcpt-like"/>
</dbReference>
<reference evidence="12 13" key="1">
    <citation type="submission" date="2009-11" db="EMBL/GenBank/DDBJ databases">
        <authorList>
            <person name="Weinstock G."/>
            <person name="Sodergren E."/>
            <person name="Clifton S."/>
            <person name="Fulton L."/>
            <person name="Fulton B."/>
            <person name="Courtney L."/>
            <person name="Fronick C."/>
            <person name="Harrison M."/>
            <person name="Strong C."/>
            <person name="Farmer C."/>
            <person name="Delahaunty K."/>
            <person name="Markovic C."/>
            <person name="Hall O."/>
            <person name="Minx P."/>
            <person name="Tomlinson C."/>
            <person name="Mitreva M."/>
            <person name="Nelson J."/>
            <person name="Hou S."/>
            <person name="Wollam A."/>
            <person name="Pepin K.H."/>
            <person name="Johnson M."/>
            <person name="Bhonagiri V."/>
            <person name="Nash W.E."/>
            <person name="Warren W."/>
            <person name="Chinwalla A."/>
            <person name="Mardis E.R."/>
            <person name="Wilson R.K."/>
        </authorList>
    </citation>
    <scope>NUCLEOTIDE SEQUENCE [LARGE SCALE GENOMIC DNA]</scope>
    <source>
        <strain evidence="12 13">F0302</strain>
    </source>
</reference>
<keyword evidence="3 8" id="KW-1134">Transmembrane beta strand</keyword>
<evidence type="ECO:0000256" key="4">
    <source>
        <dbReference type="ARBA" id="ARBA00022692"/>
    </source>
</evidence>
<name>D1QVA4_9BACT</name>
<dbReference type="STRING" id="649760.HMPREF0971_03029"/>
<dbReference type="SUPFAM" id="SSF49464">
    <property type="entry name" value="Carboxypeptidase regulatory domain-like"/>
    <property type="match status" value="1"/>
</dbReference>
<dbReference type="Gene3D" id="2.60.40.1120">
    <property type="entry name" value="Carboxypeptidase-like, regulatory domain"/>
    <property type="match status" value="1"/>
</dbReference>
<dbReference type="EMBL" id="ACUZ02000056">
    <property type="protein sequence ID" value="EFB30770.1"/>
    <property type="molecule type" value="Genomic_DNA"/>
</dbReference>
<comment type="subcellular location">
    <subcellularLocation>
        <location evidence="1 8">Cell outer membrane</location>
        <topology evidence="1 8">Multi-pass membrane protein</topology>
    </subcellularLocation>
</comment>
<dbReference type="HOGENOM" id="CLU_004317_0_2_10"/>
<organism evidence="12 13">
    <name type="scientific">Segatella oris F0302</name>
    <dbReference type="NCBI Taxonomy" id="649760"/>
    <lineage>
        <taxon>Bacteria</taxon>
        <taxon>Pseudomonadati</taxon>
        <taxon>Bacteroidota</taxon>
        <taxon>Bacteroidia</taxon>
        <taxon>Bacteroidales</taxon>
        <taxon>Prevotellaceae</taxon>
        <taxon>Segatella</taxon>
    </lineage>
</organism>
<dbReference type="Pfam" id="PF00593">
    <property type="entry name" value="TonB_dep_Rec_b-barrel"/>
    <property type="match status" value="1"/>
</dbReference>
<keyword evidence="6 8" id="KW-0472">Membrane</keyword>
<dbReference type="AlphaFoldDB" id="D1QVA4"/>
<keyword evidence="5 9" id="KW-0798">TonB box</keyword>
<evidence type="ECO:0000256" key="7">
    <source>
        <dbReference type="ARBA" id="ARBA00023237"/>
    </source>
</evidence>
<dbReference type="Gene3D" id="2.40.170.20">
    <property type="entry name" value="TonB-dependent receptor, beta-barrel domain"/>
    <property type="match status" value="1"/>
</dbReference>
<evidence type="ECO:0000313" key="12">
    <source>
        <dbReference type="EMBL" id="EFB30770.1"/>
    </source>
</evidence>
<evidence type="ECO:0000256" key="3">
    <source>
        <dbReference type="ARBA" id="ARBA00022452"/>
    </source>
</evidence>
<dbReference type="InterPro" id="IPR037066">
    <property type="entry name" value="Plug_dom_sf"/>
</dbReference>
<keyword evidence="2 8" id="KW-0813">Transport</keyword>
<dbReference type="InterPro" id="IPR023997">
    <property type="entry name" value="TonB-dep_OMP_SusC/RagA_CS"/>
</dbReference>
<dbReference type="PROSITE" id="PS52016">
    <property type="entry name" value="TONB_DEPENDENT_REC_3"/>
    <property type="match status" value="1"/>
</dbReference>
<evidence type="ECO:0000259" key="10">
    <source>
        <dbReference type="Pfam" id="PF00593"/>
    </source>
</evidence>
<comment type="caution">
    <text evidence="12">The sequence shown here is derived from an EMBL/GenBank/DDBJ whole genome shotgun (WGS) entry which is preliminary data.</text>
</comment>
<protein>
    <submittedName>
        <fullName evidence="12">TonB-linked outer membrane protein, SusC/RagA family</fullName>
    </submittedName>
</protein>
<dbReference type="InterPro" id="IPR000531">
    <property type="entry name" value="Beta-barrel_TonB"/>
</dbReference>
<evidence type="ECO:0000256" key="9">
    <source>
        <dbReference type="RuleBase" id="RU003357"/>
    </source>
</evidence>